<keyword evidence="2" id="KW-1185">Reference proteome</keyword>
<evidence type="ECO:0008006" key="3">
    <source>
        <dbReference type="Google" id="ProtNLM"/>
    </source>
</evidence>
<dbReference type="EMBL" id="WHSB02000001">
    <property type="protein sequence ID" value="MCQ4628582.1"/>
    <property type="molecule type" value="Genomic_DNA"/>
</dbReference>
<sequence>MTGTVPDAEQFLTLVARLQAEEPRLSAIQAGLLAAASLGIAHDSRTFARHLGLAHALVLRELNALAERGDRLSIETRDARTMRTHYILPGKT</sequence>
<comment type="caution">
    <text evidence="1">The sequence shown here is derived from an EMBL/GenBank/DDBJ whole genome shotgun (WGS) entry which is preliminary data.</text>
</comment>
<gene>
    <name evidence="1" type="ORF">GB927_000965</name>
</gene>
<dbReference type="RefSeq" id="WP_256114626.1">
    <property type="nucleotide sequence ID" value="NZ_WHSB02000001.1"/>
</dbReference>
<accession>A0ABT1R079</accession>
<organism evidence="1 2">
    <name type="scientific">Shinella lacus</name>
    <dbReference type="NCBI Taxonomy" id="2654216"/>
    <lineage>
        <taxon>Bacteria</taxon>
        <taxon>Pseudomonadati</taxon>
        <taxon>Pseudomonadota</taxon>
        <taxon>Alphaproteobacteria</taxon>
        <taxon>Hyphomicrobiales</taxon>
        <taxon>Rhizobiaceae</taxon>
        <taxon>Shinella</taxon>
    </lineage>
</organism>
<name>A0ABT1R079_9HYPH</name>
<dbReference type="Proteomes" id="UP000996601">
    <property type="component" value="Unassembled WGS sequence"/>
</dbReference>
<proteinExistence type="predicted"/>
<protein>
    <recommendedName>
        <fullName evidence="3">Formate dehydrogenase F4B subunit</fullName>
    </recommendedName>
</protein>
<evidence type="ECO:0000313" key="1">
    <source>
        <dbReference type="EMBL" id="MCQ4628582.1"/>
    </source>
</evidence>
<reference evidence="1" key="1">
    <citation type="submission" date="2021-07" db="EMBL/GenBank/DDBJ databases">
        <title>Shinella sp. nov., a novel member of the genus Shinella from water.</title>
        <authorList>
            <person name="Deng Y."/>
        </authorList>
    </citation>
    <scope>NUCLEOTIDE SEQUENCE</scope>
    <source>
        <strain evidence="1">CPCC 100929</strain>
    </source>
</reference>
<evidence type="ECO:0000313" key="2">
    <source>
        <dbReference type="Proteomes" id="UP000996601"/>
    </source>
</evidence>